<dbReference type="EMBL" id="CP023345">
    <property type="protein sequence ID" value="ATW57529.1"/>
    <property type="molecule type" value="Genomic_DNA"/>
</dbReference>
<evidence type="ECO:0000313" key="4">
    <source>
        <dbReference type="EMBL" id="MIE71117.1"/>
    </source>
</evidence>
<dbReference type="Proteomes" id="UP000230639">
    <property type="component" value="Chromosome"/>
</dbReference>
<protein>
    <submittedName>
        <fullName evidence="1">Pilus assembly protein PilW</fullName>
    </submittedName>
</protein>
<proteinExistence type="predicted"/>
<dbReference type="Proteomes" id="UP000839735">
    <property type="component" value="Unassembled WGS sequence"/>
</dbReference>
<evidence type="ECO:0000313" key="2">
    <source>
        <dbReference type="EMBL" id="ECC3915829.1"/>
    </source>
</evidence>
<dbReference type="Proteomes" id="UP000885362">
    <property type="component" value="Unassembled WGS sequence"/>
</dbReference>
<name>A0A2I5HPM5_SALDZ</name>
<dbReference type="EMBL" id="AAIYJF010000008">
    <property type="protein sequence ID" value="ECJ4378150.1"/>
    <property type="molecule type" value="Genomic_DNA"/>
</dbReference>
<evidence type="ECO:0000313" key="5">
    <source>
        <dbReference type="Proteomes" id="UP000230639"/>
    </source>
</evidence>
<sequence length="40" mass="4507">MVQCQLNNALRCTCLVNNNGAFLSTLRQYVTVQQEFSLVS</sequence>
<dbReference type="EMBL" id="AAIBIC010000024">
    <property type="protein sequence ID" value="ECC3915829.1"/>
    <property type="molecule type" value="Genomic_DNA"/>
</dbReference>
<dbReference type="AlphaFoldDB" id="A0A2I5HPM5"/>
<gene>
    <name evidence="1" type="ORF">CNQ75_03445</name>
    <name evidence="2" type="ORF">CTQ69_17905</name>
    <name evidence="3" type="ORF">DLB95_12925</name>
    <name evidence="4" type="ORF">EL06_17225</name>
</gene>
<evidence type="ECO:0000313" key="3">
    <source>
        <dbReference type="EMBL" id="ECJ4378150.1"/>
    </source>
</evidence>
<reference evidence="4" key="3">
    <citation type="submission" date="2018-08" db="EMBL/GenBank/DDBJ databases">
        <authorList>
            <consortium name="GenomeTrakr network: Whole genome sequencing for foodborne pathogen traceback"/>
        </authorList>
    </citation>
    <scope>NUCLEOTIDE SEQUENCE [LARGE SCALE GENOMIC DNA]</scope>
    <source>
        <strain evidence="4">FMA0132</strain>
    </source>
</reference>
<reference evidence="1 5" key="1">
    <citation type="submission" date="2017-09" db="EMBL/GenBank/DDBJ databases">
        <title>Complete genome of Salmonella enterica subsp. diarizonae isolated from stool of a patient with bacterial enteropathy.</title>
        <authorList>
            <person name="Zhou J."/>
            <person name="Chen Q."/>
            <person name="Guo L."/>
            <person name="Fan J."/>
        </authorList>
    </citation>
    <scope>NUCLEOTIDE SEQUENCE [LARGE SCALE GENOMIC DNA]</scope>
    <source>
        <strain evidence="1 5">HZS154</strain>
    </source>
</reference>
<dbReference type="EMBL" id="RSHK01000017">
    <property type="protein sequence ID" value="MIE71117.1"/>
    <property type="molecule type" value="Genomic_DNA"/>
</dbReference>
<reference evidence="2" key="2">
    <citation type="submission" date="2018-08" db="EMBL/GenBank/DDBJ databases">
        <authorList>
            <person name="Ashton P.M."/>
            <person name="Dallman T."/>
            <person name="Nair S."/>
            <person name="De Pinna E."/>
            <person name="Peters T."/>
            <person name="Grant K."/>
        </authorList>
    </citation>
    <scope>NUCLEOTIDE SEQUENCE [LARGE SCALE GENOMIC DNA]</scope>
    <source>
        <strain evidence="2">294779</strain>
        <strain evidence="3">474878</strain>
    </source>
</reference>
<evidence type="ECO:0000313" key="1">
    <source>
        <dbReference type="EMBL" id="ATW57529.1"/>
    </source>
</evidence>
<dbReference type="Proteomes" id="UP000839781">
    <property type="component" value="Unassembled WGS sequence"/>
</dbReference>
<accession>A0A2I5HPM5</accession>
<organism evidence="1 5">
    <name type="scientific">Salmonella diarizonae</name>
    <dbReference type="NCBI Taxonomy" id="59204"/>
    <lineage>
        <taxon>Bacteria</taxon>
        <taxon>Pseudomonadati</taxon>
        <taxon>Pseudomonadota</taxon>
        <taxon>Gammaproteobacteria</taxon>
        <taxon>Enterobacterales</taxon>
        <taxon>Enterobacteriaceae</taxon>
        <taxon>Salmonella</taxon>
    </lineage>
</organism>